<evidence type="ECO:0000313" key="3">
    <source>
        <dbReference type="Proteomes" id="UP000216998"/>
    </source>
</evidence>
<reference evidence="2 3" key="1">
    <citation type="submission" date="2017-07" db="EMBL/GenBank/DDBJ databases">
        <title>Niveispirillum cyanobacteriorum sp. nov., isolated from cyanobacterial aggregates in a eutrophic lake.</title>
        <authorList>
            <person name="Cai H."/>
        </authorList>
    </citation>
    <scope>NUCLEOTIDE SEQUENCE [LARGE SCALE GENOMIC DNA]</scope>
    <source>
        <strain evidence="3">TH1-14</strain>
    </source>
</reference>
<organism evidence="2 3">
    <name type="scientific">Niveispirillum lacus</name>
    <dbReference type="NCBI Taxonomy" id="1981099"/>
    <lineage>
        <taxon>Bacteria</taxon>
        <taxon>Pseudomonadati</taxon>
        <taxon>Pseudomonadota</taxon>
        <taxon>Alphaproteobacteria</taxon>
        <taxon>Rhodospirillales</taxon>
        <taxon>Azospirillaceae</taxon>
        <taxon>Niveispirillum</taxon>
    </lineage>
</organism>
<dbReference type="EMBL" id="NOXU01000024">
    <property type="protein sequence ID" value="OYQ35904.1"/>
    <property type="molecule type" value="Genomic_DNA"/>
</dbReference>
<feature type="compositionally biased region" description="Basic and acidic residues" evidence="1">
    <location>
        <begin position="88"/>
        <end position="97"/>
    </location>
</feature>
<feature type="region of interest" description="Disordered" evidence="1">
    <location>
        <begin position="1"/>
        <end position="21"/>
    </location>
</feature>
<feature type="compositionally biased region" description="Pro residues" evidence="1">
    <location>
        <begin position="1"/>
        <end position="12"/>
    </location>
</feature>
<accession>A0A255Z4R4</accession>
<dbReference type="RefSeq" id="WP_094454905.1">
    <property type="nucleotide sequence ID" value="NZ_NOXU01000024.1"/>
</dbReference>
<keyword evidence="3" id="KW-1185">Reference proteome</keyword>
<dbReference type="Proteomes" id="UP000216998">
    <property type="component" value="Unassembled WGS sequence"/>
</dbReference>
<comment type="caution">
    <text evidence="2">The sequence shown here is derived from an EMBL/GenBank/DDBJ whole genome shotgun (WGS) entry which is preliminary data.</text>
</comment>
<dbReference type="OrthoDB" id="10001084at2"/>
<sequence>MIIPPQPPPLPAVQPASTTPQNNAALATAAVAAQKIAKPTQTQTKRAPSAVAQGDASRETTDSRFVGRAFDSEAAAVEARTNSPPPRGRGDRLDVSV</sequence>
<name>A0A255Z4R4_9PROT</name>
<evidence type="ECO:0000256" key="1">
    <source>
        <dbReference type="SAM" id="MobiDB-lite"/>
    </source>
</evidence>
<dbReference type="AlphaFoldDB" id="A0A255Z4R4"/>
<evidence type="ECO:0000313" key="2">
    <source>
        <dbReference type="EMBL" id="OYQ35904.1"/>
    </source>
</evidence>
<feature type="region of interest" description="Disordered" evidence="1">
    <location>
        <begin position="36"/>
        <end position="97"/>
    </location>
</feature>
<proteinExistence type="predicted"/>
<gene>
    <name evidence="2" type="ORF">CHU95_06485</name>
</gene>
<protein>
    <submittedName>
        <fullName evidence="2">Uncharacterized protein</fullName>
    </submittedName>
</protein>